<feature type="domain" description="Histidine kinase/HSP90-like ATPase" evidence="9">
    <location>
        <begin position="349"/>
        <end position="434"/>
    </location>
</feature>
<dbReference type="Gene3D" id="3.30.565.10">
    <property type="entry name" value="Histidine kinase-like ATPase, C-terminal domain"/>
    <property type="match status" value="1"/>
</dbReference>
<keyword evidence="4" id="KW-0808">Transferase</keyword>
<dbReference type="AlphaFoldDB" id="A0A2B7JIW6"/>
<accession>A0A2B7JIW6</accession>
<evidence type="ECO:0000313" key="12">
    <source>
        <dbReference type="Proteomes" id="UP000226191"/>
    </source>
</evidence>
<dbReference type="InterPro" id="IPR036890">
    <property type="entry name" value="HATPase_C_sf"/>
</dbReference>
<keyword evidence="6 11" id="KW-0418">Kinase</keyword>
<name>A0A2B7JIW6_CUTAC</name>
<dbReference type="InterPro" id="IPR003594">
    <property type="entry name" value="HATPase_dom"/>
</dbReference>
<evidence type="ECO:0000256" key="5">
    <source>
        <dbReference type="ARBA" id="ARBA00022741"/>
    </source>
</evidence>
<dbReference type="InterPro" id="IPR011712">
    <property type="entry name" value="Sig_transdc_His_kin_sub3_dim/P"/>
</dbReference>
<keyword evidence="7" id="KW-0067">ATP-binding</keyword>
<feature type="domain" description="Signal transduction histidine kinase subgroup 3 dimerisation and phosphoacceptor" evidence="10">
    <location>
        <begin position="241"/>
        <end position="307"/>
    </location>
</feature>
<evidence type="ECO:0000256" key="8">
    <source>
        <dbReference type="ARBA" id="ARBA00023012"/>
    </source>
</evidence>
<organism evidence="11 12">
    <name type="scientific">Cutibacterium acnes</name>
    <name type="common">Propionibacterium acnes</name>
    <dbReference type="NCBI Taxonomy" id="1747"/>
    <lineage>
        <taxon>Bacteria</taxon>
        <taxon>Bacillati</taxon>
        <taxon>Actinomycetota</taxon>
        <taxon>Actinomycetes</taxon>
        <taxon>Propionibacteriales</taxon>
        <taxon>Propionibacteriaceae</taxon>
        <taxon>Cutibacterium</taxon>
    </lineage>
</organism>
<dbReference type="GO" id="GO:0005524">
    <property type="term" value="F:ATP binding"/>
    <property type="evidence" value="ECO:0007669"/>
    <property type="project" value="UniProtKB-KW"/>
</dbReference>
<evidence type="ECO:0000256" key="2">
    <source>
        <dbReference type="ARBA" id="ARBA00012438"/>
    </source>
</evidence>
<dbReference type="GeneID" id="92856892"/>
<keyword evidence="8" id="KW-0902">Two-component regulatory system</keyword>
<dbReference type="Gene3D" id="1.20.5.1930">
    <property type="match status" value="1"/>
</dbReference>
<comment type="catalytic activity">
    <reaction evidence="1">
        <text>ATP + protein L-histidine = ADP + protein N-phospho-L-histidine.</text>
        <dbReference type="EC" id="2.7.13.3"/>
    </reaction>
</comment>
<keyword evidence="3" id="KW-0597">Phosphoprotein</keyword>
<dbReference type="Pfam" id="PF07730">
    <property type="entry name" value="HisKA_3"/>
    <property type="match status" value="1"/>
</dbReference>
<evidence type="ECO:0000256" key="1">
    <source>
        <dbReference type="ARBA" id="ARBA00000085"/>
    </source>
</evidence>
<dbReference type="CDD" id="cd16917">
    <property type="entry name" value="HATPase_UhpB-NarQ-NarX-like"/>
    <property type="match status" value="1"/>
</dbReference>
<dbReference type="GO" id="GO:0046983">
    <property type="term" value="F:protein dimerization activity"/>
    <property type="evidence" value="ECO:0007669"/>
    <property type="project" value="InterPro"/>
</dbReference>
<dbReference type="GO" id="GO:0016020">
    <property type="term" value="C:membrane"/>
    <property type="evidence" value="ECO:0007669"/>
    <property type="project" value="InterPro"/>
</dbReference>
<dbReference type="Proteomes" id="UP000226191">
    <property type="component" value="Unassembled WGS sequence"/>
</dbReference>
<evidence type="ECO:0000259" key="9">
    <source>
        <dbReference type="Pfam" id="PF02518"/>
    </source>
</evidence>
<dbReference type="PANTHER" id="PTHR24421:SF10">
    <property type="entry name" value="NITRATE_NITRITE SENSOR PROTEIN NARQ"/>
    <property type="match status" value="1"/>
</dbReference>
<dbReference type="EC" id="2.7.13.3" evidence="2"/>
<proteinExistence type="predicted"/>
<dbReference type="EMBL" id="MVCE01000001">
    <property type="protein sequence ID" value="PGF36405.1"/>
    <property type="molecule type" value="Genomic_DNA"/>
</dbReference>
<comment type="caution">
    <text evidence="11">The sequence shown here is derived from an EMBL/GenBank/DDBJ whole genome shotgun (WGS) entry which is preliminary data.</text>
</comment>
<evidence type="ECO:0000313" key="11">
    <source>
        <dbReference type="EMBL" id="PGF36405.1"/>
    </source>
</evidence>
<protein>
    <recommendedName>
        <fullName evidence="2">histidine kinase</fullName>
        <ecNumber evidence="2">2.7.13.3</ecNumber>
    </recommendedName>
</protein>
<dbReference type="Pfam" id="PF02518">
    <property type="entry name" value="HATPase_c"/>
    <property type="match status" value="1"/>
</dbReference>
<gene>
    <name evidence="11" type="ORF">B1B09_01915</name>
</gene>
<dbReference type="PANTHER" id="PTHR24421">
    <property type="entry name" value="NITRATE/NITRITE SENSOR PROTEIN NARX-RELATED"/>
    <property type="match status" value="1"/>
</dbReference>
<sequence length="449" mass="49487">MPLVTLGGVRESIVSFMAMDDLWRRRVPEHKGWQIPVVWFLPAVDVLVGALVALAVGAGGLLLAALQDHLDTLGPGDVIVVIVLAVALSFRRVMPITSAAVMTLVWINGTYATPYMATNWVSTLAFFFSYYSLMVWVRTRRIAWGSMLAVFVVIMGWVAMMMAFGRSLTEQLKIINPDSNGEGVIYLVLTYVIVNVTFVVGAALVGQVSWLWARDLAEVRRQAATIERQRTQLAEQAILDERLRIAREMHDSMAHHVSVVGIHAAGARRAFDVDPDLAREALATVEVESREAVTEMRSLLGSLRAGDEPRARLSLADLDRLCNEPRRASVRLLRVGDDSLVGPQLGHTCYRIVQESLNNVEAHSSASEVTVSVRCRDDEVEVEVTDNGRPIRSAPSTEVGIVGMSERVKALGGTIEVGPRKIGGWRVRAVIPMRRGENVRDEDMKEGED</sequence>
<dbReference type="InterPro" id="IPR050482">
    <property type="entry name" value="Sensor_HK_TwoCompSys"/>
</dbReference>
<evidence type="ECO:0000256" key="7">
    <source>
        <dbReference type="ARBA" id="ARBA00022840"/>
    </source>
</evidence>
<evidence type="ECO:0000256" key="4">
    <source>
        <dbReference type="ARBA" id="ARBA00022679"/>
    </source>
</evidence>
<dbReference type="SUPFAM" id="SSF55874">
    <property type="entry name" value="ATPase domain of HSP90 chaperone/DNA topoisomerase II/histidine kinase"/>
    <property type="match status" value="1"/>
</dbReference>
<dbReference type="GO" id="GO:0000155">
    <property type="term" value="F:phosphorelay sensor kinase activity"/>
    <property type="evidence" value="ECO:0007669"/>
    <property type="project" value="InterPro"/>
</dbReference>
<dbReference type="RefSeq" id="WP_002515606.1">
    <property type="nucleotide sequence ID" value="NZ_AP019664.1"/>
</dbReference>
<keyword evidence="5" id="KW-0547">Nucleotide-binding</keyword>
<dbReference type="OrthoDB" id="227596at2"/>
<reference evidence="11 12" key="1">
    <citation type="submission" date="2017-02" db="EMBL/GenBank/DDBJ databases">
        <title>Prevalence of linear plasmids in Cutibacterium acnes isolates obtained from cancerous prostatic tissue.</title>
        <authorList>
            <person name="Davidsson S."/>
            <person name="Bruggemann H."/>
        </authorList>
    </citation>
    <scope>NUCLEOTIDE SEQUENCE [LARGE SCALE GENOMIC DNA]</scope>
    <source>
        <strain evidence="11 12">11-78</strain>
    </source>
</reference>
<evidence type="ECO:0000259" key="10">
    <source>
        <dbReference type="Pfam" id="PF07730"/>
    </source>
</evidence>
<evidence type="ECO:0000256" key="6">
    <source>
        <dbReference type="ARBA" id="ARBA00022777"/>
    </source>
</evidence>
<evidence type="ECO:0000256" key="3">
    <source>
        <dbReference type="ARBA" id="ARBA00022553"/>
    </source>
</evidence>